<dbReference type="EMBL" id="FOGV01000003">
    <property type="protein sequence ID" value="SER60611.1"/>
    <property type="molecule type" value="Genomic_DNA"/>
</dbReference>
<dbReference type="OrthoDB" id="9792148at2"/>
<comment type="caution">
    <text evidence="4">The sequence shown here is derived from an EMBL/GenBank/DDBJ whole genome shotgun (WGS) entry which is preliminary data.</text>
</comment>
<dbReference type="PANTHER" id="PTHR33744:SF1">
    <property type="entry name" value="DNA-BINDING TRANSCRIPTIONAL ACTIVATOR ADER"/>
    <property type="match status" value="1"/>
</dbReference>
<sequence>MIELELMECLSENGGYRGVLQLFSRHVGTRMVLTDEIGLTLASADNGRDMGSPQLTGVIDLGDHAEVTEERGAYCWMGDKYALTRAGRTVGALYIDALTDTPPSETDLERFTLAVLTEKQKQQLIDQERSRHLDAFLFDLLYGNVKDSADAIAQGELWNLQLTSRYTIVALNIEGGSIDTADEENIDRLYRQFSADLTKHREQPLLLRKGAEIIWFKREEYPAVNEANADEAIRRTGERLLAKADRLFPDKKVLIGAGRPRENCTELFRSYQEAKMARELGDTSPSGRIIFYKDVGVLKLMNNLDVRELTEFYQDVFKPLFEAEEQTKEVLQTLKTYIDCDLDIRTTAETMYLHPNSVRYRINRTEELLGRNLGKFSNLKDIALAFDIASLYKMKGRL</sequence>
<dbReference type="InterPro" id="IPR025736">
    <property type="entry name" value="PucR_C-HTH_dom"/>
</dbReference>
<accession>A0A1H9QJ69</accession>
<dbReference type="RefSeq" id="WP_093071914.1">
    <property type="nucleotide sequence ID" value="NZ_FOGV01000003.1"/>
</dbReference>
<evidence type="ECO:0000259" key="2">
    <source>
        <dbReference type="Pfam" id="PF13556"/>
    </source>
</evidence>
<dbReference type="Pfam" id="PF13556">
    <property type="entry name" value="HTH_30"/>
    <property type="match status" value="1"/>
</dbReference>
<dbReference type="Pfam" id="PF17853">
    <property type="entry name" value="GGDEF_2"/>
    <property type="match status" value="1"/>
</dbReference>
<evidence type="ECO:0000259" key="3">
    <source>
        <dbReference type="Pfam" id="PF17853"/>
    </source>
</evidence>
<dbReference type="STRING" id="1464123.SAMN05444126_10340"/>
<reference evidence="5" key="1">
    <citation type="submission" date="2016-10" db="EMBL/GenBank/DDBJ databases">
        <authorList>
            <person name="de Groot N.N."/>
        </authorList>
    </citation>
    <scope>NUCLEOTIDE SEQUENCE [LARGE SCALE GENOMIC DNA]</scope>
    <source>
        <strain evidence="5">10nlg</strain>
    </source>
</reference>
<keyword evidence="5" id="KW-1185">Reference proteome</keyword>
<evidence type="ECO:0000256" key="1">
    <source>
        <dbReference type="ARBA" id="ARBA00006754"/>
    </source>
</evidence>
<evidence type="ECO:0000313" key="5">
    <source>
        <dbReference type="Proteomes" id="UP000199318"/>
    </source>
</evidence>
<protein>
    <submittedName>
        <fullName evidence="4">Sugar diacid utilization regulator</fullName>
    </submittedName>
</protein>
<dbReference type="InterPro" id="IPR051448">
    <property type="entry name" value="CdaR-like_regulators"/>
</dbReference>
<dbReference type="AlphaFoldDB" id="A0A1H9QJ69"/>
<feature type="domain" description="CdaR GGDEF-like" evidence="3">
    <location>
        <begin position="143"/>
        <end position="279"/>
    </location>
</feature>
<evidence type="ECO:0000313" key="4">
    <source>
        <dbReference type="EMBL" id="SER60611.1"/>
    </source>
</evidence>
<gene>
    <name evidence="4" type="ORF">SAMN05444126_10340</name>
</gene>
<feature type="domain" description="PucR C-terminal helix-turn-helix" evidence="2">
    <location>
        <begin position="331"/>
        <end position="387"/>
    </location>
</feature>
<comment type="similarity">
    <text evidence="1">Belongs to the CdaR family.</text>
</comment>
<dbReference type="PANTHER" id="PTHR33744">
    <property type="entry name" value="CARBOHYDRATE DIACID REGULATOR"/>
    <property type="match status" value="1"/>
</dbReference>
<organism evidence="4 5">
    <name type="scientific">Salisediminibacterium halotolerans</name>
    <dbReference type="NCBI Taxonomy" id="517425"/>
    <lineage>
        <taxon>Bacteria</taxon>
        <taxon>Bacillati</taxon>
        <taxon>Bacillota</taxon>
        <taxon>Bacilli</taxon>
        <taxon>Bacillales</taxon>
        <taxon>Bacillaceae</taxon>
        <taxon>Salisediminibacterium</taxon>
    </lineage>
</organism>
<name>A0A1H9QJ69_9BACI</name>
<dbReference type="Gene3D" id="1.10.10.2840">
    <property type="entry name" value="PucR C-terminal helix-turn-helix domain"/>
    <property type="match status" value="1"/>
</dbReference>
<dbReference type="InterPro" id="IPR042070">
    <property type="entry name" value="PucR_C-HTH_sf"/>
</dbReference>
<dbReference type="Proteomes" id="UP000199318">
    <property type="component" value="Unassembled WGS sequence"/>
</dbReference>
<proteinExistence type="inferred from homology"/>
<dbReference type="InterPro" id="IPR041522">
    <property type="entry name" value="CdaR_GGDEF"/>
</dbReference>